<dbReference type="Proteomes" id="UP001497535">
    <property type="component" value="Unassembled WGS sequence"/>
</dbReference>
<gene>
    <name evidence="1" type="ORF">MENTE1834_LOCUS8647</name>
</gene>
<dbReference type="EMBL" id="CAVMJV010000007">
    <property type="protein sequence ID" value="CAK5035110.1"/>
    <property type="molecule type" value="Genomic_DNA"/>
</dbReference>
<name>A0ACB0Y7I1_MELEN</name>
<organism evidence="1 2">
    <name type="scientific">Meloidogyne enterolobii</name>
    <name type="common">Root-knot nematode worm</name>
    <name type="synonym">Meloidogyne mayaguensis</name>
    <dbReference type="NCBI Taxonomy" id="390850"/>
    <lineage>
        <taxon>Eukaryota</taxon>
        <taxon>Metazoa</taxon>
        <taxon>Ecdysozoa</taxon>
        <taxon>Nematoda</taxon>
        <taxon>Chromadorea</taxon>
        <taxon>Rhabditida</taxon>
        <taxon>Tylenchina</taxon>
        <taxon>Tylenchomorpha</taxon>
        <taxon>Tylenchoidea</taxon>
        <taxon>Meloidogynidae</taxon>
        <taxon>Meloidogyninae</taxon>
        <taxon>Meloidogyne</taxon>
    </lineage>
</organism>
<evidence type="ECO:0000313" key="1">
    <source>
        <dbReference type="EMBL" id="CAK5035110.1"/>
    </source>
</evidence>
<evidence type="ECO:0000313" key="2">
    <source>
        <dbReference type="Proteomes" id="UP001497535"/>
    </source>
</evidence>
<reference evidence="1" key="1">
    <citation type="submission" date="2023-11" db="EMBL/GenBank/DDBJ databases">
        <authorList>
            <person name="Poullet M."/>
        </authorList>
    </citation>
    <scope>NUCLEOTIDE SEQUENCE</scope>
    <source>
        <strain evidence="1">E1834</strain>
    </source>
</reference>
<accession>A0ACB0Y7I1</accession>
<sequence>MCENYSEQQLPETSFCYIEDLVKQQINEAIQESIPRLLESEKGDRKSFFGSLKTILLQKLNSRFFAISFPDREAPLPSPFFKNSEGLLKDFYDGNISEFETLRFNAEFTIVMLYAPWDFRCKLFRSSFLYVAGLFKEINEIKFIAVNCNYYKGRCRSMYKLLAFPVIFAQTQYNQPIIFNQFLSSERLYSWIINLLFPFNIVNSEENLNKLILNFEFVVIGHFEFNSISFQLPRSYSVFVNSIYYLNNRRASLAFGLILNKTISLTLNISLNQLNIYSLNSNNLLKIDSFEINSTQKTQNVVDWINKCLGNFEDKIVKEIEIDGEFDIYF</sequence>
<keyword evidence="2" id="KW-1185">Reference proteome</keyword>
<comment type="caution">
    <text evidence="1">The sequence shown here is derived from an EMBL/GenBank/DDBJ whole genome shotgun (WGS) entry which is preliminary data.</text>
</comment>
<protein>
    <submittedName>
        <fullName evidence="1">Uncharacterized protein</fullName>
    </submittedName>
</protein>
<proteinExistence type="predicted"/>